<keyword evidence="1" id="KW-0812">Transmembrane</keyword>
<dbReference type="OrthoDB" id="343560at2"/>
<reference evidence="2 3" key="1">
    <citation type="submission" date="2017-12" db="EMBL/GenBank/DDBJ databases">
        <authorList>
            <person name="Hurst M.R.H."/>
        </authorList>
    </citation>
    <scope>NUCLEOTIDE SEQUENCE [LARGE SCALE GENOMIC DNA]</scope>
    <source>
        <strain evidence="2 3">SY-3-19</strain>
    </source>
</reference>
<keyword evidence="1" id="KW-1133">Transmembrane helix</keyword>
<sequence>MKRFTYSERVWLQAALLLLAAIPATLVARELDVRTVNDINVWIKPLKFFASTALHLATLALLVTFLSDKARAARWLSVMAGVSAFAAIVEIAVIAAQAGRGVASHFNFTTSFDALIYTFMGAGVLVVTIPALVIGVWFLRAPVTEKLTPGLKLSAGLGLTLGFLLTLVIAGYMSAQPGGHWVGGPRTDLGGLPIVGWSREGGDLRVPHFFATHLMQALPLLGYAAEKIFKLDATTAKRAVWIAAALGVALALATFMQALNGEPFIG</sequence>
<name>A0A2S7K643_9PROT</name>
<feature type="transmembrane region" description="Helical" evidence="1">
    <location>
        <begin position="116"/>
        <end position="139"/>
    </location>
</feature>
<feature type="transmembrane region" description="Helical" evidence="1">
    <location>
        <begin position="78"/>
        <end position="96"/>
    </location>
</feature>
<organism evidence="2 3">
    <name type="scientific">Hyphococcus luteus</name>
    <dbReference type="NCBI Taxonomy" id="2058213"/>
    <lineage>
        <taxon>Bacteria</taxon>
        <taxon>Pseudomonadati</taxon>
        <taxon>Pseudomonadota</taxon>
        <taxon>Alphaproteobacteria</taxon>
        <taxon>Parvularculales</taxon>
        <taxon>Parvularculaceae</taxon>
        <taxon>Hyphococcus</taxon>
    </lineage>
</organism>
<dbReference type="AlphaFoldDB" id="A0A2S7K643"/>
<keyword evidence="3" id="KW-1185">Reference proteome</keyword>
<proteinExistence type="predicted"/>
<keyword evidence="1" id="KW-0472">Membrane</keyword>
<dbReference type="EMBL" id="PJCH01000005">
    <property type="protein sequence ID" value="PQA87984.1"/>
    <property type="molecule type" value="Genomic_DNA"/>
</dbReference>
<evidence type="ECO:0000313" key="2">
    <source>
        <dbReference type="EMBL" id="PQA87984.1"/>
    </source>
</evidence>
<feature type="transmembrane region" description="Helical" evidence="1">
    <location>
        <begin position="48"/>
        <end position="66"/>
    </location>
</feature>
<dbReference type="Proteomes" id="UP000239504">
    <property type="component" value="Unassembled WGS sequence"/>
</dbReference>
<comment type="caution">
    <text evidence="2">The sequence shown here is derived from an EMBL/GenBank/DDBJ whole genome shotgun (WGS) entry which is preliminary data.</text>
</comment>
<feature type="transmembrane region" description="Helical" evidence="1">
    <location>
        <begin position="238"/>
        <end position="259"/>
    </location>
</feature>
<accession>A0A2S7K643</accession>
<evidence type="ECO:0000313" key="3">
    <source>
        <dbReference type="Proteomes" id="UP000239504"/>
    </source>
</evidence>
<dbReference type="RefSeq" id="WP_104829229.1">
    <property type="nucleotide sequence ID" value="NZ_PJCH01000005.1"/>
</dbReference>
<feature type="transmembrane region" description="Helical" evidence="1">
    <location>
        <begin position="151"/>
        <end position="173"/>
    </location>
</feature>
<evidence type="ECO:0000256" key="1">
    <source>
        <dbReference type="SAM" id="Phobius"/>
    </source>
</evidence>
<protein>
    <submittedName>
        <fullName evidence="2">Uncharacterized protein</fullName>
    </submittedName>
</protein>
<gene>
    <name evidence="2" type="ORF">CW354_06510</name>
</gene>